<dbReference type="PANTHER" id="PTHR42732">
    <property type="entry name" value="BETA-GALACTOSIDASE"/>
    <property type="match status" value="1"/>
</dbReference>
<dbReference type="AlphaFoldDB" id="A0AAP6EEN1"/>
<dbReference type="Gene3D" id="2.60.120.260">
    <property type="entry name" value="Galactose-binding domain-like"/>
    <property type="match status" value="1"/>
</dbReference>
<proteinExistence type="inferred from homology"/>
<evidence type="ECO:0000313" key="13">
    <source>
        <dbReference type="Proteomes" id="UP001282288"/>
    </source>
</evidence>
<dbReference type="RefSeq" id="WP_010353105.1">
    <property type="nucleotide sequence ID" value="NZ_BCMK01000083.1"/>
</dbReference>
<dbReference type="Proteomes" id="UP001282288">
    <property type="component" value="Unassembled WGS sequence"/>
</dbReference>
<keyword evidence="12" id="KW-1185">Reference proteome</keyword>
<feature type="domain" description="Glycoside hydrolase family 2" evidence="8">
    <location>
        <begin position="703"/>
        <end position="795"/>
    </location>
</feature>
<dbReference type="InterPro" id="IPR006102">
    <property type="entry name" value="Ig-like_GH2"/>
</dbReference>
<organism evidence="10 13">
    <name type="scientific">Streptomyces acidiscabies</name>
    <dbReference type="NCBI Taxonomy" id="42234"/>
    <lineage>
        <taxon>Bacteria</taxon>
        <taxon>Bacillati</taxon>
        <taxon>Actinomycetota</taxon>
        <taxon>Actinomycetes</taxon>
        <taxon>Kitasatosporales</taxon>
        <taxon>Streptomycetaceae</taxon>
        <taxon>Streptomyces</taxon>
    </lineage>
</organism>
<evidence type="ECO:0000259" key="8">
    <source>
        <dbReference type="Pfam" id="PF18565"/>
    </source>
</evidence>
<dbReference type="PANTHER" id="PTHR42732:SF1">
    <property type="entry name" value="BETA-MANNOSIDASE"/>
    <property type="match status" value="1"/>
</dbReference>
<feature type="domain" description="Beta-mannosidase-like galactose-binding" evidence="9">
    <location>
        <begin position="37"/>
        <end position="133"/>
    </location>
</feature>
<dbReference type="PRINTS" id="PR00132">
    <property type="entry name" value="GLHYDRLASE2"/>
</dbReference>
<dbReference type="InterPro" id="IPR006101">
    <property type="entry name" value="Glyco_hydro_2"/>
</dbReference>
<gene>
    <name evidence="10" type="ORF">PV399_10645</name>
    <name evidence="11" type="ORF">PV666_16695</name>
</gene>
<comment type="similarity">
    <text evidence="1">Belongs to the glycosyl hydrolase 2 family.</text>
</comment>
<dbReference type="GO" id="GO:0004553">
    <property type="term" value="F:hydrolase activity, hydrolyzing O-glycosyl compounds"/>
    <property type="evidence" value="ECO:0007669"/>
    <property type="project" value="InterPro"/>
</dbReference>
<evidence type="ECO:0000313" key="10">
    <source>
        <dbReference type="EMBL" id="MDX2960167.1"/>
    </source>
</evidence>
<evidence type="ECO:0000259" key="7">
    <source>
        <dbReference type="Pfam" id="PF16355"/>
    </source>
</evidence>
<dbReference type="EMBL" id="JARAWP010000009">
    <property type="protein sequence ID" value="MDX3019518.1"/>
    <property type="molecule type" value="Genomic_DNA"/>
</dbReference>
<feature type="compositionally biased region" description="Polar residues" evidence="4">
    <location>
        <begin position="442"/>
        <end position="452"/>
    </location>
</feature>
<comment type="caution">
    <text evidence="10">The sequence shown here is derived from an EMBL/GenBank/DDBJ whole genome shotgun (WGS) entry which is preliminary data.</text>
</comment>
<dbReference type="InterPro" id="IPR032311">
    <property type="entry name" value="DUF4982"/>
</dbReference>
<dbReference type="InterPro" id="IPR036156">
    <property type="entry name" value="Beta-gal/glucu_dom_sf"/>
</dbReference>
<feature type="domain" description="Glycoside hydrolase family 2 immunoglobulin-like beta-sandwich" evidence="5">
    <location>
        <begin position="163"/>
        <end position="255"/>
    </location>
</feature>
<dbReference type="GO" id="GO:0005975">
    <property type="term" value="P:carbohydrate metabolic process"/>
    <property type="evidence" value="ECO:0007669"/>
    <property type="project" value="InterPro"/>
</dbReference>
<evidence type="ECO:0000256" key="4">
    <source>
        <dbReference type="SAM" id="MobiDB-lite"/>
    </source>
</evidence>
<dbReference type="Gene3D" id="2.60.40.10">
    <property type="entry name" value="Immunoglobulins"/>
    <property type="match status" value="3"/>
</dbReference>
<dbReference type="Pfam" id="PF00703">
    <property type="entry name" value="Glyco_hydro_2"/>
    <property type="match status" value="1"/>
</dbReference>
<evidence type="ECO:0000259" key="9">
    <source>
        <dbReference type="Pfam" id="PF22666"/>
    </source>
</evidence>
<dbReference type="InterPro" id="IPR054593">
    <property type="entry name" value="Beta-mannosidase-like_N2"/>
</dbReference>
<dbReference type="InterPro" id="IPR040605">
    <property type="entry name" value="Glyco_hydro2_dom5"/>
</dbReference>
<dbReference type="InterPro" id="IPR017853">
    <property type="entry name" value="GH"/>
</dbReference>
<dbReference type="InterPro" id="IPR006103">
    <property type="entry name" value="Glyco_hydro_2_cat"/>
</dbReference>
<name>A0AAP6EEN1_9ACTN</name>
<feature type="domain" description="DUF4982" evidence="7">
    <location>
        <begin position="630"/>
        <end position="688"/>
    </location>
</feature>
<dbReference type="Pfam" id="PF18565">
    <property type="entry name" value="Glyco_hydro2_C5"/>
    <property type="match status" value="1"/>
</dbReference>
<protein>
    <submittedName>
        <fullName evidence="10">Glycoside hydrolase family 2 TIM barrel-domain containing protein</fullName>
    </submittedName>
</protein>
<evidence type="ECO:0000259" key="5">
    <source>
        <dbReference type="Pfam" id="PF00703"/>
    </source>
</evidence>
<dbReference type="SUPFAM" id="SSF49785">
    <property type="entry name" value="Galactose-binding domain-like"/>
    <property type="match status" value="1"/>
</dbReference>
<evidence type="ECO:0000256" key="1">
    <source>
        <dbReference type="ARBA" id="ARBA00007401"/>
    </source>
</evidence>
<keyword evidence="2 10" id="KW-0378">Hydrolase</keyword>
<dbReference type="InterPro" id="IPR051913">
    <property type="entry name" value="GH2_Domain-Containing"/>
</dbReference>
<dbReference type="Proteomes" id="UP001272987">
    <property type="component" value="Unassembled WGS sequence"/>
</dbReference>
<sequence length="808" mass="89152">MTGTDVQLDADRVDLRDWTMSRPGSAEEAAVRLPHDAMITEPRSSDASGRSDTGWFPGGRYTYRTHWYADPAYRGREVQLRFDGIQGESVVTVNGHRVGTVRSGYTEFGFRIDDVLNWDDENEIAVDVDNSAQPAGRWYPGSGLYRSVSLRIRSRVRLEDDGVGVRTTLLGADAVVEVRTAVVNDSDRPVHVRTVLHSDAGAVAQAVAGDDGIAHLHVPAVRLWSAEDPFRYRLVTTVEHDGAVVDTRRELVGLRTVHVDARHGLRINKQQVNLRGACIHHDNGVLGAATHRAAEFRRIRILKENGFNAVRSAHHPMSRHLLDACDELGMYVMDELADYWIQSKSTHDFSHRFLDTWREDADRMIEKDRNRPSVVIYSIGNEIPETAHPDGVALTREITAYVKAADPDRPVTVALNIFLNVLSSMNRSPYSGASDTPEGAQHNKQGPGSTEANRMVNQIGRMMDVVSRLPIADRATRDAFAEVDIAGYNYGLARYKHDVKAYPDRVIVGSETLPGDIARAWDLVTQYPSVIGDFIWVGWEYLGESGVGVWAPGRRTGLVKPYPYLIAGPGVIDLTGQPDFSLRLGQVAWGTHPGPAIGVRPLDQAGQPVARVAWRSTDAVESWAWRGCAGRKAEIEVYSADDEVELFVNGRSAGRRRAGRRRRYTARFTTTYAAGELVAVGHRGGREVSRTVLRSAGEDLQVRLTTDRARLRADGDDLAFIEVEIVDSAGTVEMLADDDIELKVEGPAELVGYGSARPDPTRPFADPTQRAYRGRALAVLRSTGQTGSVHFTATSRLHGVSHLTLEAR</sequence>
<evidence type="ECO:0000313" key="12">
    <source>
        <dbReference type="Proteomes" id="UP001272987"/>
    </source>
</evidence>
<dbReference type="Pfam" id="PF16355">
    <property type="entry name" value="DUF4982"/>
    <property type="match status" value="1"/>
</dbReference>
<dbReference type="Pfam" id="PF02836">
    <property type="entry name" value="Glyco_hydro_2_C"/>
    <property type="match status" value="1"/>
</dbReference>
<evidence type="ECO:0000256" key="2">
    <source>
        <dbReference type="ARBA" id="ARBA00022801"/>
    </source>
</evidence>
<dbReference type="SUPFAM" id="SSF49303">
    <property type="entry name" value="beta-Galactosidase/glucuronidase domain"/>
    <property type="match status" value="1"/>
</dbReference>
<evidence type="ECO:0000259" key="6">
    <source>
        <dbReference type="Pfam" id="PF02836"/>
    </source>
</evidence>
<evidence type="ECO:0000313" key="11">
    <source>
        <dbReference type="EMBL" id="MDX3019518.1"/>
    </source>
</evidence>
<feature type="region of interest" description="Disordered" evidence="4">
    <location>
        <begin position="429"/>
        <end position="452"/>
    </location>
</feature>
<dbReference type="EMBL" id="JARAWC010000006">
    <property type="protein sequence ID" value="MDX2960167.1"/>
    <property type="molecule type" value="Genomic_DNA"/>
</dbReference>
<dbReference type="SUPFAM" id="SSF51445">
    <property type="entry name" value="(Trans)glycosidases"/>
    <property type="match status" value="1"/>
</dbReference>
<dbReference type="Pfam" id="PF22666">
    <property type="entry name" value="Glyco_hydro_2_N2"/>
    <property type="match status" value="1"/>
</dbReference>
<dbReference type="InterPro" id="IPR013783">
    <property type="entry name" value="Ig-like_fold"/>
</dbReference>
<evidence type="ECO:0000256" key="3">
    <source>
        <dbReference type="ARBA" id="ARBA00023295"/>
    </source>
</evidence>
<keyword evidence="3" id="KW-0326">Glycosidase</keyword>
<dbReference type="GeneID" id="24305854"/>
<dbReference type="Gene3D" id="3.20.20.80">
    <property type="entry name" value="Glycosidases"/>
    <property type="match status" value="1"/>
</dbReference>
<dbReference type="InterPro" id="IPR008979">
    <property type="entry name" value="Galactose-bd-like_sf"/>
</dbReference>
<feature type="domain" description="Glycoside hydrolase family 2 catalytic" evidence="6">
    <location>
        <begin position="265"/>
        <end position="416"/>
    </location>
</feature>
<reference evidence="10 12" key="1">
    <citation type="journal article" date="2023" name="Microb. Genom.">
        <title>Mesoterricola silvestris gen. nov., sp. nov., Mesoterricola sediminis sp. nov., Geothrix oryzae sp. nov., Geothrix edaphica sp. nov., Geothrix rubra sp. nov., and Geothrix limicola sp. nov., six novel members of Acidobacteriota isolated from soils.</title>
        <authorList>
            <person name="Weisberg A.J."/>
            <person name="Pearce E."/>
            <person name="Kramer C.G."/>
            <person name="Chang J.H."/>
            <person name="Clarke C.R."/>
        </authorList>
    </citation>
    <scope>NUCLEOTIDE SEQUENCE</scope>
    <source>
        <strain evidence="11 12">NB05-1H</strain>
        <strain evidence="10">NRRL_B-16521</strain>
    </source>
</reference>
<accession>A0AAP6EEN1</accession>